<evidence type="ECO:0000256" key="3">
    <source>
        <dbReference type="ARBA" id="ARBA00008281"/>
    </source>
</evidence>
<evidence type="ECO:0000256" key="4">
    <source>
        <dbReference type="ARBA" id="ARBA00022475"/>
    </source>
</evidence>
<feature type="compositionally biased region" description="Basic and acidic residues" evidence="11">
    <location>
        <begin position="75"/>
        <end position="87"/>
    </location>
</feature>
<gene>
    <name evidence="12" type="ORF">IC614_01720</name>
</gene>
<reference evidence="12 13" key="1">
    <citation type="submission" date="2020-11" db="EMBL/GenBank/DDBJ databases">
        <title>Genome seq and assembly of Sphingosinicella sp.</title>
        <authorList>
            <person name="Chhetri G."/>
        </authorList>
    </citation>
    <scope>NUCLEOTIDE SEQUENCE [LARGE SCALE GENOMIC DNA]</scope>
    <source>
        <strain evidence="12 13">UDD2</strain>
    </source>
</reference>
<comment type="subcellular location">
    <subcellularLocation>
        <location evidence="10">Cell inner membrane</location>
    </subcellularLocation>
    <subcellularLocation>
        <location evidence="2">Cell membrane</location>
        <topology evidence="2">Single-pass membrane protein</topology>
    </subcellularLocation>
</comment>
<evidence type="ECO:0000256" key="11">
    <source>
        <dbReference type="SAM" id="MobiDB-lite"/>
    </source>
</evidence>
<dbReference type="Pfam" id="PF03748">
    <property type="entry name" value="FliL"/>
    <property type="match status" value="1"/>
</dbReference>
<keyword evidence="12" id="KW-0282">Flagellum</keyword>
<evidence type="ECO:0000256" key="7">
    <source>
        <dbReference type="ARBA" id="ARBA00022779"/>
    </source>
</evidence>
<dbReference type="AlphaFoldDB" id="A0A7T2GK56"/>
<keyword evidence="8" id="KW-1133">Transmembrane helix</keyword>
<dbReference type="GO" id="GO:0071978">
    <property type="term" value="P:bacterial-type flagellum-dependent swarming motility"/>
    <property type="evidence" value="ECO:0007669"/>
    <property type="project" value="TreeGrafter"/>
</dbReference>
<sequence length="192" mass="20543">MSESEKPAKKPGKMKKILLLTVLVLGIGGGGVGAGLYAGGMLPGTGGHAKPKVDPNLPHLVAREGTSEAEAAKYQSEHGDKSPDPKKFKASYYPLENNFTVNLRDTDGFIQMGLGVSTYYDERVLENIKAHEMAIRSAILLHLSDQDSLALATPAGKDQLRAELKKSINGVLKAKEGFGGVDDVYFTSLVMQ</sequence>
<comment type="function">
    <text evidence="1 10">Controls the rotational direction of flagella during chemotaxis.</text>
</comment>
<dbReference type="InterPro" id="IPR005503">
    <property type="entry name" value="FliL"/>
</dbReference>
<dbReference type="PANTHER" id="PTHR35091:SF2">
    <property type="entry name" value="FLAGELLAR PROTEIN FLIL"/>
    <property type="match status" value="1"/>
</dbReference>
<evidence type="ECO:0000256" key="9">
    <source>
        <dbReference type="ARBA" id="ARBA00023136"/>
    </source>
</evidence>
<dbReference type="KEGG" id="sflv:IC614_01720"/>
<evidence type="ECO:0000256" key="6">
    <source>
        <dbReference type="ARBA" id="ARBA00022692"/>
    </source>
</evidence>
<name>A0A7T2GK56_9SPHN</name>
<evidence type="ECO:0000313" key="13">
    <source>
        <dbReference type="Proteomes" id="UP000594873"/>
    </source>
</evidence>
<keyword evidence="9 10" id="KW-0472">Membrane</keyword>
<protein>
    <recommendedName>
        <fullName evidence="10">Flagellar protein FliL</fullName>
    </recommendedName>
</protein>
<evidence type="ECO:0000256" key="1">
    <source>
        <dbReference type="ARBA" id="ARBA00002254"/>
    </source>
</evidence>
<keyword evidence="6" id="KW-0812">Transmembrane</keyword>
<dbReference type="GO" id="GO:0005886">
    <property type="term" value="C:plasma membrane"/>
    <property type="evidence" value="ECO:0007669"/>
    <property type="project" value="UniProtKB-SubCell"/>
</dbReference>
<dbReference type="GO" id="GO:0006935">
    <property type="term" value="P:chemotaxis"/>
    <property type="evidence" value="ECO:0007669"/>
    <property type="project" value="UniProtKB-KW"/>
</dbReference>
<organism evidence="12 13">
    <name type="scientific">Allosphingosinicella flava</name>
    <dbReference type="NCBI Taxonomy" id="2771430"/>
    <lineage>
        <taxon>Bacteria</taxon>
        <taxon>Pseudomonadati</taxon>
        <taxon>Pseudomonadota</taxon>
        <taxon>Alphaproteobacteria</taxon>
        <taxon>Sphingomonadales</taxon>
        <taxon>Sphingomonadaceae</taxon>
        <taxon>Allosphingosinicella</taxon>
    </lineage>
</organism>
<dbReference type="RefSeq" id="WP_200972031.1">
    <property type="nucleotide sequence ID" value="NZ_CP065592.1"/>
</dbReference>
<dbReference type="PANTHER" id="PTHR35091">
    <property type="entry name" value="FLAGELLAR PROTEIN FLIL"/>
    <property type="match status" value="1"/>
</dbReference>
<dbReference type="Proteomes" id="UP000594873">
    <property type="component" value="Chromosome"/>
</dbReference>
<evidence type="ECO:0000256" key="2">
    <source>
        <dbReference type="ARBA" id="ARBA00004162"/>
    </source>
</evidence>
<keyword evidence="7 10" id="KW-0283">Flagellar rotation</keyword>
<keyword evidence="12" id="KW-0966">Cell projection</keyword>
<dbReference type="EMBL" id="CP065592">
    <property type="protein sequence ID" value="QPQ55356.1"/>
    <property type="molecule type" value="Genomic_DNA"/>
</dbReference>
<dbReference type="GO" id="GO:0009425">
    <property type="term" value="C:bacterial-type flagellum basal body"/>
    <property type="evidence" value="ECO:0007669"/>
    <property type="project" value="InterPro"/>
</dbReference>
<evidence type="ECO:0000313" key="12">
    <source>
        <dbReference type="EMBL" id="QPQ55356.1"/>
    </source>
</evidence>
<evidence type="ECO:0000256" key="5">
    <source>
        <dbReference type="ARBA" id="ARBA00022500"/>
    </source>
</evidence>
<comment type="similarity">
    <text evidence="3 10">Belongs to the FliL family.</text>
</comment>
<keyword evidence="5 10" id="KW-0145">Chemotaxis</keyword>
<proteinExistence type="inferred from homology"/>
<evidence type="ECO:0000256" key="10">
    <source>
        <dbReference type="RuleBase" id="RU364125"/>
    </source>
</evidence>
<accession>A0A7T2GK56</accession>
<keyword evidence="12" id="KW-0969">Cilium</keyword>
<keyword evidence="4" id="KW-1003">Cell membrane</keyword>
<feature type="region of interest" description="Disordered" evidence="11">
    <location>
        <begin position="67"/>
        <end position="87"/>
    </location>
</feature>
<keyword evidence="13" id="KW-1185">Reference proteome</keyword>
<evidence type="ECO:0000256" key="8">
    <source>
        <dbReference type="ARBA" id="ARBA00022989"/>
    </source>
</evidence>
<keyword evidence="10" id="KW-0997">Cell inner membrane</keyword>